<reference evidence="1" key="1">
    <citation type="submission" date="2023-03" db="EMBL/GenBank/DDBJ databases">
        <title>Massive genome expansion in bonnet fungi (Mycena s.s.) driven by repeated elements and novel gene families across ecological guilds.</title>
        <authorList>
            <consortium name="Lawrence Berkeley National Laboratory"/>
            <person name="Harder C.B."/>
            <person name="Miyauchi S."/>
            <person name="Viragh M."/>
            <person name="Kuo A."/>
            <person name="Thoen E."/>
            <person name="Andreopoulos B."/>
            <person name="Lu D."/>
            <person name="Skrede I."/>
            <person name="Drula E."/>
            <person name="Henrissat B."/>
            <person name="Morin E."/>
            <person name="Kohler A."/>
            <person name="Barry K."/>
            <person name="LaButti K."/>
            <person name="Morin E."/>
            <person name="Salamov A."/>
            <person name="Lipzen A."/>
            <person name="Mereny Z."/>
            <person name="Hegedus B."/>
            <person name="Baldrian P."/>
            <person name="Stursova M."/>
            <person name="Weitz H."/>
            <person name="Taylor A."/>
            <person name="Grigoriev I.V."/>
            <person name="Nagy L.G."/>
            <person name="Martin F."/>
            <person name="Kauserud H."/>
        </authorList>
    </citation>
    <scope>NUCLEOTIDE SEQUENCE</scope>
    <source>
        <strain evidence="1">CBHHK182m</strain>
    </source>
</reference>
<keyword evidence="2" id="KW-1185">Reference proteome</keyword>
<name>A0AAD7GSD0_9AGAR</name>
<proteinExistence type="predicted"/>
<gene>
    <name evidence="1" type="ORF">B0H16DRAFT_1638061</name>
</gene>
<sequence length="350" mass="39675">MQSDSSNGSFKLEAPANSYLPFTVNRQASPVLALPPEITSEIFFQFLPDPPDFPLLSGPHSPLLLCQICRQWSSIALTLPQLWSMVRIVIQDERPAQVELFKTWLSRSGDFPLSISIRSLLPSISPPIRDLLQTPLAALSARLEHFELSTPSDDTWELLLGDMPLLRHLSFTLIHFSFDAGALTVFDRAPRLTHVILGEFYRQFIVRLPWTQITHLDVHELYLFECAETLCNAEHLVHCIFGVMYSDRNIEVPVAPPHQRLRHLILRAGSNQSEKLDLSKFLDRLTLPALRTFAVYERDLGLESLKACILRSRCALDELRITAADGTLSEMVYREALPSIQNIVLEIVEV</sequence>
<organism evidence="1 2">
    <name type="scientific">Mycena metata</name>
    <dbReference type="NCBI Taxonomy" id="1033252"/>
    <lineage>
        <taxon>Eukaryota</taxon>
        <taxon>Fungi</taxon>
        <taxon>Dikarya</taxon>
        <taxon>Basidiomycota</taxon>
        <taxon>Agaricomycotina</taxon>
        <taxon>Agaricomycetes</taxon>
        <taxon>Agaricomycetidae</taxon>
        <taxon>Agaricales</taxon>
        <taxon>Marasmiineae</taxon>
        <taxon>Mycenaceae</taxon>
        <taxon>Mycena</taxon>
    </lineage>
</organism>
<protein>
    <recommendedName>
        <fullName evidence="3">F-box domain-containing protein</fullName>
    </recommendedName>
</protein>
<dbReference type="Proteomes" id="UP001215598">
    <property type="component" value="Unassembled WGS sequence"/>
</dbReference>
<evidence type="ECO:0000313" key="2">
    <source>
        <dbReference type="Proteomes" id="UP001215598"/>
    </source>
</evidence>
<dbReference type="AlphaFoldDB" id="A0AAD7GSD0"/>
<evidence type="ECO:0000313" key="1">
    <source>
        <dbReference type="EMBL" id="KAJ7704169.1"/>
    </source>
</evidence>
<comment type="caution">
    <text evidence="1">The sequence shown here is derived from an EMBL/GenBank/DDBJ whole genome shotgun (WGS) entry which is preliminary data.</text>
</comment>
<accession>A0AAD7GSD0</accession>
<evidence type="ECO:0008006" key="3">
    <source>
        <dbReference type="Google" id="ProtNLM"/>
    </source>
</evidence>
<dbReference type="EMBL" id="JARKIB010000492">
    <property type="protein sequence ID" value="KAJ7704169.1"/>
    <property type="molecule type" value="Genomic_DNA"/>
</dbReference>